<dbReference type="OMA" id="PRGGPNM"/>
<protein>
    <recommendedName>
        <fullName evidence="9">MI domain-containing protein</fullName>
    </recommendedName>
</protein>
<dbReference type="SMART" id="SM00543">
    <property type="entry name" value="MIF4G"/>
    <property type="match status" value="1"/>
</dbReference>
<dbReference type="GO" id="GO:0016281">
    <property type="term" value="C:eukaryotic translation initiation factor 4F complex"/>
    <property type="evidence" value="ECO:0007669"/>
    <property type="project" value="TreeGrafter"/>
</dbReference>
<feature type="compositionally biased region" description="Polar residues" evidence="8">
    <location>
        <begin position="765"/>
        <end position="777"/>
    </location>
</feature>
<dbReference type="SMART" id="SM00544">
    <property type="entry name" value="MA3"/>
    <property type="match status" value="1"/>
</dbReference>
<dbReference type="OrthoDB" id="514777at2759"/>
<sequence length="1607" mass="169604">MSSKTGSDTPTNSNVTAKASTTSHSGSSKPQPFNYAAAAAKSKQTAAPVVVAAGSSNDAAGSTANTGASASVAQVNGSAAVNGVFAKPGEVNGADAQQRGQSAVSIPKAANTALRTAASINFGSVQDAEATLSVSPAQPPVTGHIGKPAAFGSVNAMSTSNVGKDKGLVIGTKENATTPAAPKPKMDFQKLFQNPASQQPSALSGTQATPAASTAATPDAASTPGSSLPSASNSPVVANASMRSPPSQQQHLSSSSRLPGAPPVAAAGQPSALRPPGQSRDFQPGQRNPSGGQPPYGSRMQAGPAQGVPPQYAGYAVYHGGSANGLRSPSMMQMYPMPQPFPGYNPYMQQQQQPPPPQPQQFPGSPAHWAPPSPRPPVGATQGAGQPGLGGAAQQQGGAARPPQSPAPSMASLASPPPQQAGFPSVAGVRPGHIHTPSGSFAGSHSAQSSISSVSAGAPAFLPRANSAIKIVDPLTNQVVNAKVANPKPAASTASSSRPSTPGLTAPSAPAGQPATPDAAPASPSPSPSVTSFAAPSKIQTQQSFIRAVNELKKASDEKKLKEEEEARKKREEEAAAKKKEEEEAAAAAQKKEEEERAKLEEEEKKRKQQEAEERRKREEEERLKKEEDERKAATEAKRKAEEVAAKAQAEREEREAKEAAESQAEAKDAEEKAKRPAPVPIDTSLDEMASRVGKSSVADVERMAREASSVPSTPLLSIPPTPRTPGTPGFASLPAKPQVQPSSSSIKLDTTELEKRRRPDKLDLTSTPKGVTSDTPMSAALQALGSANRIEDLSKVQYPSSIKSPRPDLNDESGEGRFRYDREFLLQFMGVFKEKPRELPPLGDIGMEPGRGSTFGKRAPGIGGGAAPGRGPATGLGIGVGGGSAFGKPPAKSSEERFAQSTAGSRGSGMGNFGGPMGAFQMGRGTQPLSRGGSGSGAIPSREMMGRTSSKRGGRKPDGAPGRGPYNPPEKGGPTILLSEVMPLEKSANRWAPQVQTGKGAGLKADSPEMVQRKVKALLNKLTLDNFDSIAGQILAWANKSVDETDGRTLRQVIALIFEKATDEAAFSTMYAKLCATLQSELKPEVKDVNLTLPDGTPVSGGALFRKYLLNRCQEDFERGWAHRDATAAAAKSKEADDRAKKESNEKSEGEAKEAEEKGDVAPENKEAELLSDEYYAAQKAKRRGLGLVRFIGELFKLSMISDRIMHVCVKQLLHDVEEPEEEDIESVCKLLTTVGKLLDGHERGRPLMEIYFDRMTTMASNPKLNSRIRFMILDIIELRKANWVPRHDNSGPKTIADVHREAAKQKIEQDREAALRAARGGPMSRGGSRRGQTRDSPDGWNTIGQAPPPMLRPTDLSKFGKGINRGGPTNIGSGPQSVFSKKGGKGTGSEEGSNPPTRTNSSSNIFALLSKDAEPEEPQRPKLKLQPRTKPLPGDDEKEPEGADEEAEEGEDEEEELAIAEISDEQAKTKIDNNVKEFLEVKNIEEGKSSIEALPVSRRPDFIKAIAAAAMDKNDAVVQLVAQLFGALKSADIVDDDMIVKGFKDHVDYLDDTSIDVPNAYAFAANMLVGSGLPKERIEAMTKTMEGEGIKTPRERLMEKVEALL</sequence>
<evidence type="ECO:0000256" key="3">
    <source>
        <dbReference type="ARBA" id="ARBA00022490"/>
    </source>
</evidence>
<feature type="region of interest" description="Disordered" evidence="8">
    <location>
        <begin position="1301"/>
        <end position="1458"/>
    </location>
</feature>
<dbReference type="SUPFAM" id="SSF48371">
    <property type="entry name" value="ARM repeat"/>
    <property type="match status" value="2"/>
</dbReference>
<keyword evidence="5" id="KW-0597">Phosphoprotein</keyword>
<dbReference type="STRING" id="1037660.A0A066WFT0"/>
<keyword evidence="11" id="KW-1185">Reference proteome</keyword>
<feature type="region of interest" description="Disordered" evidence="8">
    <location>
        <begin position="888"/>
        <end position="977"/>
    </location>
</feature>
<dbReference type="InterPro" id="IPR036211">
    <property type="entry name" value="eIF4G_eIF4E-bd_sf"/>
</dbReference>
<feature type="compositionally biased region" description="Low complexity" evidence="8">
    <location>
        <begin position="514"/>
        <end position="537"/>
    </location>
</feature>
<dbReference type="Gene3D" id="1.25.40.180">
    <property type="match status" value="2"/>
</dbReference>
<dbReference type="InterPro" id="IPR003891">
    <property type="entry name" value="Initiation_fac_eIF4g_MI"/>
</dbReference>
<comment type="subcellular location">
    <subcellularLocation>
        <location evidence="1">Cytoplasm</location>
    </subcellularLocation>
</comment>
<evidence type="ECO:0000256" key="5">
    <source>
        <dbReference type="ARBA" id="ARBA00022553"/>
    </source>
</evidence>
<feature type="compositionally biased region" description="Polar residues" evidence="8">
    <location>
        <begin position="740"/>
        <end position="749"/>
    </location>
</feature>
<feature type="compositionally biased region" description="Polar residues" evidence="8">
    <location>
        <begin position="1"/>
        <end position="31"/>
    </location>
</feature>
<feature type="compositionally biased region" description="Basic and acidic residues" evidence="8">
    <location>
        <begin position="1301"/>
        <end position="1316"/>
    </location>
</feature>
<feature type="compositionally biased region" description="Acidic residues" evidence="8">
    <location>
        <begin position="1436"/>
        <end position="1458"/>
    </location>
</feature>
<feature type="region of interest" description="Disordered" evidence="8">
    <location>
        <begin position="486"/>
        <end position="781"/>
    </location>
</feature>
<gene>
    <name evidence="10" type="ORF">K437DRAFT_73771</name>
</gene>
<feature type="region of interest" description="Disordered" evidence="8">
    <location>
        <begin position="797"/>
        <end position="816"/>
    </location>
</feature>
<feature type="domain" description="MI" evidence="9">
    <location>
        <begin position="1468"/>
        <end position="1589"/>
    </location>
</feature>
<evidence type="ECO:0000259" key="9">
    <source>
        <dbReference type="PROSITE" id="PS51366"/>
    </source>
</evidence>
<feature type="region of interest" description="Disordered" evidence="8">
    <location>
        <begin position="1"/>
        <end position="32"/>
    </location>
</feature>
<keyword evidence="4" id="KW-0396">Initiation factor</keyword>
<feature type="compositionally biased region" description="Low complexity" evidence="8">
    <location>
        <begin position="438"/>
        <end position="455"/>
    </location>
</feature>
<proteinExistence type="inferred from homology"/>
<evidence type="ECO:0000256" key="1">
    <source>
        <dbReference type="ARBA" id="ARBA00004496"/>
    </source>
</evidence>
<feature type="region of interest" description="Disordered" evidence="8">
    <location>
        <begin position="196"/>
        <end position="455"/>
    </location>
</feature>
<evidence type="ECO:0000256" key="6">
    <source>
        <dbReference type="ARBA" id="ARBA00022884"/>
    </source>
</evidence>
<keyword evidence="7" id="KW-0648">Protein biosynthesis</keyword>
<feature type="compositionally biased region" description="Basic and acidic residues" evidence="8">
    <location>
        <begin position="550"/>
        <end position="582"/>
    </location>
</feature>
<feature type="compositionally biased region" description="Basic and acidic residues" evidence="8">
    <location>
        <begin position="1413"/>
        <end position="1422"/>
    </location>
</feature>
<dbReference type="Proteomes" id="UP000027361">
    <property type="component" value="Unassembled WGS sequence"/>
</dbReference>
<organism evidence="10 11">
    <name type="scientific">Tilletiaria anomala (strain ATCC 24038 / CBS 436.72 / UBC 951)</name>
    <dbReference type="NCBI Taxonomy" id="1037660"/>
    <lineage>
        <taxon>Eukaryota</taxon>
        <taxon>Fungi</taxon>
        <taxon>Dikarya</taxon>
        <taxon>Basidiomycota</taxon>
        <taxon>Ustilaginomycotina</taxon>
        <taxon>Exobasidiomycetes</taxon>
        <taxon>Georgefischeriales</taxon>
        <taxon>Tilletiariaceae</taxon>
        <taxon>Tilletiaria</taxon>
    </lineage>
</organism>
<dbReference type="PROSITE" id="PS51366">
    <property type="entry name" value="MI"/>
    <property type="match status" value="1"/>
</dbReference>
<dbReference type="InterPro" id="IPR022745">
    <property type="entry name" value="eIF4G1_eIF4E-bd"/>
</dbReference>
<evidence type="ECO:0000313" key="10">
    <source>
        <dbReference type="EMBL" id="KDN49919.1"/>
    </source>
</evidence>
<dbReference type="GO" id="GO:0003743">
    <property type="term" value="F:translation initiation factor activity"/>
    <property type="evidence" value="ECO:0007669"/>
    <property type="project" value="UniProtKB-KW"/>
</dbReference>
<dbReference type="RefSeq" id="XP_013244433.1">
    <property type="nucleotide sequence ID" value="XM_013388979.1"/>
</dbReference>
<dbReference type="InterPro" id="IPR016024">
    <property type="entry name" value="ARM-type_fold"/>
</dbReference>
<dbReference type="GO" id="GO:0010494">
    <property type="term" value="C:cytoplasmic stress granule"/>
    <property type="evidence" value="ECO:0007669"/>
    <property type="project" value="UniProtKB-ARBA"/>
</dbReference>
<comment type="caution">
    <text evidence="10">The sequence shown here is derived from an EMBL/GenBank/DDBJ whole genome shotgun (WGS) entry which is preliminary data.</text>
</comment>
<feature type="compositionally biased region" description="Gly residues" evidence="8">
    <location>
        <begin position="907"/>
        <end position="918"/>
    </location>
</feature>
<keyword evidence="3" id="KW-0963">Cytoplasm</keyword>
<dbReference type="HOGENOM" id="CLU_002459_2_1_1"/>
<dbReference type="SUPFAM" id="SSF101489">
    <property type="entry name" value="Eukaryotic initiation factor 4f subunit eIF4g, eIF4e-binding domain"/>
    <property type="match status" value="1"/>
</dbReference>
<evidence type="ECO:0000256" key="7">
    <source>
        <dbReference type="ARBA" id="ARBA00022917"/>
    </source>
</evidence>
<dbReference type="Pfam" id="PF02847">
    <property type="entry name" value="MA3"/>
    <property type="match status" value="1"/>
</dbReference>
<feature type="compositionally biased region" description="Low complexity" evidence="8">
    <location>
        <begin position="204"/>
        <end position="272"/>
    </location>
</feature>
<dbReference type="Pfam" id="PF02854">
    <property type="entry name" value="MIF4G"/>
    <property type="match status" value="1"/>
</dbReference>
<feature type="compositionally biased region" description="Low complexity" evidence="8">
    <location>
        <begin position="1318"/>
        <end position="1328"/>
    </location>
</feature>
<dbReference type="PANTHER" id="PTHR23253:SF9">
    <property type="entry name" value="EUKARYOTIC TRANSLATION INITIATION FACTOR 4 GAMMA 2"/>
    <property type="match status" value="1"/>
</dbReference>
<evidence type="ECO:0000313" key="11">
    <source>
        <dbReference type="Proteomes" id="UP000027361"/>
    </source>
</evidence>
<name>A0A066WFT0_TILAU</name>
<keyword evidence="6" id="KW-0694">RNA-binding</keyword>
<feature type="compositionally biased region" description="Polar residues" evidence="8">
    <location>
        <begin position="1372"/>
        <end position="1381"/>
    </location>
</feature>
<feature type="compositionally biased region" description="Basic and acidic residues" evidence="8">
    <location>
        <begin position="806"/>
        <end position="816"/>
    </location>
</feature>
<dbReference type="GeneID" id="25267772"/>
<dbReference type="FunFam" id="1.25.40.180:FF:000020">
    <property type="entry name" value="Eukaryotic translation initiation factor subunit"/>
    <property type="match status" value="1"/>
</dbReference>
<feature type="compositionally biased region" description="Basic and acidic residues" evidence="8">
    <location>
        <begin position="590"/>
        <end position="675"/>
    </location>
</feature>
<feature type="compositionally biased region" description="Low complexity" evidence="8">
    <location>
        <begin position="489"/>
        <end position="502"/>
    </location>
</feature>
<feature type="compositionally biased region" description="Low complexity" evidence="8">
    <location>
        <begin position="1392"/>
        <end position="1406"/>
    </location>
</feature>
<dbReference type="GO" id="GO:0003729">
    <property type="term" value="F:mRNA binding"/>
    <property type="evidence" value="ECO:0007669"/>
    <property type="project" value="TreeGrafter"/>
</dbReference>
<reference evidence="10 11" key="1">
    <citation type="submission" date="2014-05" db="EMBL/GenBank/DDBJ databases">
        <title>Draft genome sequence of a rare smut relative, Tilletiaria anomala UBC 951.</title>
        <authorList>
            <consortium name="DOE Joint Genome Institute"/>
            <person name="Toome M."/>
            <person name="Kuo A."/>
            <person name="Henrissat B."/>
            <person name="Lipzen A."/>
            <person name="Tritt A."/>
            <person name="Yoshinaga Y."/>
            <person name="Zane M."/>
            <person name="Barry K."/>
            <person name="Grigoriev I.V."/>
            <person name="Spatafora J.W."/>
            <person name="Aimea M.C."/>
        </authorList>
    </citation>
    <scope>NUCLEOTIDE SEQUENCE [LARGE SCALE GENOMIC DNA]</scope>
    <source>
        <strain evidence="10 11">UBC 951</strain>
    </source>
</reference>
<evidence type="ECO:0000256" key="8">
    <source>
        <dbReference type="SAM" id="MobiDB-lite"/>
    </source>
</evidence>
<dbReference type="PANTHER" id="PTHR23253">
    <property type="entry name" value="EUKARYOTIC TRANSLATION INITIATION FACTOR 4 GAMMA"/>
    <property type="match status" value="1"/>
</dbReference>
<dbReference type="EMBL" id="JMSN01000020">
    <property type="protein sequence ID" value="KDN49919.1"/>
    <property type="molecule type" value="Genomic_DNA"/>
</dbReference>
<dbReference type="Pfam" id="PF12152">
    <property type="entry name" value="eIF_4G1"/>
    <property type="match status" value="1"/>
</dbReference>
<dbReference type="Gene3D" id="1.20.970.30">
    <property type="entry name" value="eIF4G, eIF4E-binding domain"/>
    <property type="match status" value="1"/>
</dbReference>
<feature type="compositionally biased region" description="Basic and acidic residues" evidence="8">
    <location>
        <begin position="750"/>
        <end position="764"/>
    </location>
</feature>
<evidence type="ECO:0000256" key="4">
    <source>
        <dbReference type="ARBA" id="ARBA00022540"/>
    </source>
</evidence>
<comment type="similarity">
    <text evidence="2">Belongs to the eukaryotic initiation factor 4G family.</text>
</comment>
<feature type="region of interest" description="Disordered" evidence="8">
    <location>
        <begin position="1129"/>
        <end position="1165"/>
    </location>
</feature>
<evidence type="ECO:0000256" key="2">
    <source>
        <dbReference type="ARBA" id="ARBA00005775"/>
    </source>
</evidence>
<dbReference type="InParanoid" id="A0A066WFT0"/>
<feature type="compositionally biased region" description="Low complexity" evidence="8">
    <location>
        <begin position="392"/>
        <end position="414"/>
    </location>
</feature>
<dbReference type="InterPro" id="IPR003890">
    <property type="entry name" value="MIF4G-like_typ-3"/>
</dbReference>
<accession>A0A066WFT0</accession>